<reference evidence="2" key="1">
    <citation type="submission" date="2020-06" db="EMBL/GenBank/DDBJ databases">
        <title>Draft genome of Bugula neritina, a colonial animal packing powerful symbionts and potential medicines.</title>
        <authorList>
            <person name="Rayko M."/>
        </authorList>
    </citation>
    <scope>NUCLEOTIDE SEQUENCE [LARGE SCALE GENOMIC DNA]</scope>
    <source>
        <strain evidence="2">Kwan_BN1</strain>
    </source>
</reference>
<proteinExistence type="predicted"/>
<evidence type="ECO:0000313" key="2">
    <source>
        <dbReference type="EMBL" id="KAF6030107.1"/>
    </source>
</evidence>
<evidence type="ECO:0000313" key="3">
    <source>
        <dbReference type="Proteomes" id="UP000593567"/>
    </source>
</evidence>
<dbReference type="AlphaFoldDB" id="A0A7J7JVX4"/>
<organism evidence="2 3">
    <name type="scientific">Bugula neritina</name>
    <name type="common">Brown bryozoan</name>
    <name type="synonym">Sertularia neritina</name>
    <dbReference type="NCBI Taxonomy" id="10212"/>
    <lineage>
        <taxon>Eukaryota</taxon>
        <taxon>Metazoa</taxon>
        <taxon>Spiralia</taxon>
        <taxon>Lophotrochozoa</taxon>
        <taxon>Bryozoa</taxon>
        <taxon>Gymnolaemata</taxon>
        <taxon>Cheilostomatida</taxon>
        <taxon>Flustrina</taxon>
        <taxon>Buguloidea</taxon>
        <taxon>Bugulidae</taxon>
        <taxon>Bugula</taxon>
    </lineage>
</organism>
<feature type="transmembrane region" description="Helical" evidence="1">
    <location>
        <begin position="25"/>
        <end position="45"/>
    </location>
</feature>
<accession>A0A7J7JVX4</accession>
<dbReference type="EMBL" id="VXIV02001754">
    <property type="protein sequence ID" value="KAF6030107.1"/>
    <property type="molecule type" value="Genomic_DNA"/>
</dbReference>
<sequence>MLVQTTVTALTGAAAVSRSEIELKMLKYCLFLYIIWQLCVIHYTAASYFNVVLKVAGVSNSQCTHNTDLLLIISIKKTYLHSQTLPAVSGSPKVTYRRQIIDFCSLFQCWVNCFVGLH</sequence>
<keyword evidence="1" id="KW-1133">Transmembrane helix</keyword>
<keyword evidence="1" id="KW-0472">Membrane</keyword>
<name>A0A7J7JVX4_BUGNE</name>
<keyword evidence="3" id="KW-1185">Reference proteome</keyword>
<keyword evidence="1" id="KW-0812">Transmembrane</keyword>
<evidence type="ECO:0000256" key="1">
    <source>
        <dbReference type="SAM" id="Phobius"/>
    </source>
</evidence>
<comment type="caution">
    <text evidence="2">The sequence shown here is derived from an EMBL/GenBank/DDBJ whole genome shotgun (WGS) entry which is preliminary data.</text>
</comment>
<dbReference type="Proteomes" id="UP000593567">
    <property type="component" value="Unassembled WGS sequence"/>
</dbReference>
<gene>
    <name evidence="2" type="ORF">EB796_011587</name>
</gene>
<protein>
    <submittedName>
        <fullName evidence="2">Uncharacterized protein</fullName>
    </submittedName>
</protein>